<organism evidence="4 5">
    <name type="scientific">Gloeothece citriformis (strain PCC 7424)</name>
    <name type="common">Cyanothece sp. (strain PCC 7424)</name>
    <dbReference type="NCBI Taxonomy" id="65393"/>
    <lineage>
        <taxon>Bacteria</taxon>
        <taxon>Bacillati</taxon>
        <taxon>Cyanobacteriota</taxon>
        <taxon>Cyanophyceae</taxon>
        <taxon>Oscillatoriophycideae</taxon>
        <taxon>Chroococcales</taxon>
        <taxon>Aphanothecaceae</taxon>
        <taxon>Gloeothece</taxon>
        <taxon>Gloeothece citriformis</taxon>
    </lineage>
</organism>
<feature type="domain" description="Band 7" evidence="3">
    <location>
        <begin position="41"/>
        <end position="201"/>
    </location>
</feature>
<sequence>MENIQEQKFKFNQINLLKKTNPKTVVALIIFAVVTATVISRIVKIIPVGYVGLQEVNGLATPKSLKPGINFVNPFSEVTVISTRLQDVKQKIETTSQEGLKFEVEVSLQYQVNPDKVFSVYEKVGFDNDEILISRYRSLVREITALYPLQEIISQKRREVSSQLQERLQENLSPLGYTVEEALIREIFLPDDIQQAFNQKIKIQQENEQMNFELEKTRQQAQKQKIEAQGEAEAQKIKAESEAQAKLVKAKADAESQKLLSRDLSPSILQLRAIEATEKIGTSPNAKIYMGLGNSSSGNITPLLFSDLLNPNQTQKTANSP</sequence>
<dbReference type="KEGG" id="cyc:PCC7424_0362"/>
<evidence type="ECO:0000313" key="4">
    <source>
        <dbReference type="EMBL" id="ACK68830.1"/>
    </source>
</evidence>
<dbReference type="InterPro" id="IPR001107">
    <property type="entry name" value="Band_7"/>
</dbReference>
<evidence type="ECO:0000256" key="2">
    <source>
        <dbReference type="SAM" id="Phobius"/>
    </source>
</evidence>
<keyword evidence="1" id="KW-0175">Coiled coil</keyword>
<keyword evidence="2" id="KW-1133">Transmembrane helix</keyword>
<proteinExistence type="predicted"/>
<name>B7KC07_GLOC7</name>
<feature type="transmembrane region" description="Helical" evidence="2">
    <location>
        <begin position="25"/>
        <end position="43"/>
    </location>
</feature>
<dbReference type="Pfam" id="PF01145">
    <property type="entry name" value="Band_7"/>
    <property type="match status" value="1"/>
</dbReference>
<dbReference type="HOGENOM" id="CLU_047969_4_1_3"/>
<protein>
    <submittedName>
        <fullName evidence="4">Band 7 protein</fullName>
    </submittedName>
</protein>
<dbReference type="RefSeq" id="WP_012597780.1">
    <property type="nucleotide sequence ID" value="NC_011729.1"/>
</dbReference>
<keyword evidence="2" id="KW-0472">Membrane</keyword>
<accession>B7KC07</accession>
<dbReference type="SMART" id="SM00244">
    <property type="entry name" value="PHB"/>
    <property type="match status" value="1"/>
</dbReference>
<dbReference type="Gene3D" id="3.30.479.30">
    <property type="entry name" value="Band 7 domain"/>
    <property type="match status" value="1"/>
</dbReference>
<gene>
    <name evidence="4" type="ordered locus">PCC7424_0362</name>
</gene>
<dbReference type="InterPro" id="IPR000163">
    <property type="entry name" value="Prohibitin"/>
</dbReference>
<feature type="coiled-coil region" evidence="1">
    <location>
        <begin position="200"/>
        <end position="238"/>
    </location>
</feature>
<dbReference type="eggNOG" id="COG0330">
    <property type="taxonomic scope" value="Bacteria"/>
</dbReference>
<dbReference type="InterPro" id="IPR036013">
    <property type="entry name" value="Band_7/SPFH_dom_sf"/>
</dbReference>
<evidence type="ECO:0000259" key="3">
    <source>
        <dbReference type="SMART" id="SM00244"/>
    </source>
</evidence>
<dbReference type="EMBL" id="CP001291">
    <property type="protein sequence ID" value="ACK68830.1"/>
    <property type="molecule type" value="Genomic_DNA"/>
</dbReference>
<reference evidence="5" key="1">
    <citation type="journal article" date="2011" name="MBio">
        <title>Novel metabolic attributes of the genus Cyanothece, comprising a group of unicellular nitrogen-fixing Cyanobacteria.</title>
        <authorList>
            <person name="Bandyopadhyay A."/>
            <person name="Elvitigala T."/>
            <person name="Welsh E."/>
            <person name="Stockel J."/>
            <person name="Liberton M."/>
            <person name="Min H."/>
            <person name="Sherman L.A."/>
            <person name="Pakrasi H.B."/>
        </authorList>
    </citation>
    <scope>NUCLEOTIDE SEQUENCE [LARGE SCALE GENOMIC DNA]</scope>
    <source>
        <strain evidence="5">PCC 7424</strain>
    </source>
</reference>
<evidence type="ECO:0000256" key="1">
    <source>
        <dbReference type="SAM" id="Coils"/>
    </source>
</evidence>
<dbReference type="STRING" id="65393.PCC7424_0362"/>
<dbReference type="AlphaFoldDB" id="B7KC07"/>
<dbReference type="PANTHER" id="PTHR23222:SF0">
    <property type="entry name" value="PROHIBITIN 1"/>
    <property type="match status" value="1"/>
</dbReference>
<dbReference type="OrthoDB" id="9792660at2"/>
<keyword evidence="2" id="KW-0812">Transmembrane</keyword>
<dbReference type="SUPFAM" id="SSF117892">
    <property type="entry name" value="Band 7/SPFH domain"/>
    <property type="match status" value="1"/>
</dbReference>
<evidence type="ECO:0000313" key="5">
    <source>
        <dbReference type="Proteomes" id="UP000002384"/>
    </source>
</evidence>
<dbReference type="CDD" id="cd03401">
    <property type="entry name" value="SPFH_prohibitin"/>
    <property type="match status" value="1"/>
</dbReference>
<dbReference type="PANTHER" id="PTHR23222">
    <property type="entry name" value="PROHIBITIN"/>
    <property type="match status" value="1"/>
</dbReference>
<keyword evidence="5" id="KW-1185">Reference proteome</keyword>
<dbReference type="GO" id="GO:0016020">
    <property type="term" value="C:membrane"/>
    <property type="evidence" value="ECO:0007669"/>
    <property type="project" value="InterPro"/>
</dbReference>
<dbReference type="Proteomes" id="UP000002384">
    <property type="component" value="Chromosome"/>
</dbReference>